<evidence type="ECO:0000313" key="6">
    <source>
        <dbReference type="Proteomes" id="UP000630718"/>
    </source>
</evidence>
<dbReference type="EMBL" id="BNBI01000002">
    <property type="protein sequence ID" value="GHE91478.1"/>
    <property type="molecule type" value="Genomic_DNA"/>
</dbReference>
<evidence type="ECO:0000313" key="5">
    <source>
        <dbReference type="EMBL" id="GHE91478.1"/>
    </source>
</evidence>
<sequence length="404" mass="43980">MGGRVAALVAASLVAGTVAACGQETGHRASVRALPADAEFTHPGVLVSEAQLDTVRKNTTAGRQPWLSAYLTMRDSAYGSYRYRARPFRTVSCPAGAAAGRGCAEERADAIAAYTQALLFAVTGKRQHAAKARGIMDAWSARLTRHTGENAGLQAGWTASSWARAAELIRHTPGGGWPKERVRRFEKMLRTAHLPKVTRKAPDFNGNWDLITTDGAISAAVFLDDRKTFNDALQRFRERVPAYFYLEKDGRLPLTPAGSSIDTPKRLTAYWFRQTTYKDGVTQETCRNFAHVGYSIAATAHIAETAWHQGVDLYGDGVEERLRAALELHAAQQMSPGPAPRWLCAGKVERNLGPDLEVALNHLENRRGLSVPAAHRLAAATRPAGTDDLFVSWETLTHAGNPGR</sequence>
<organism evidence="5 6">
    <name type="scientific">Streptomyces fumanus</name>
    <dbReference type="NCBI Taxonomy" id="67302"/>
    <lineage>
        <taxon>Bacteria</taxon>
        <taxon>Bacillati</taxon>
        <taxon>Actinomycetota</taxon>
        <taxon>Actinomycetes</taxon>
        <taxon>Kitasatosporales</taxon>
        <taxon>Streptomycetaceae</taxon>
        <taxon>Streptomyces</taxon>
    </lineage>
</organism>
<dbReference type="InterPro" id="IPR008397">
    <property type="entry name" value="Alginate_lyase_dom"/>
</dbReference>
<gene>
    <name evidence="5" type="ORF">GCM10018772_14480</name>
</gene>
<proteinExistence type="predicted"/>
<evidence type="ECO:0000256" key="1">
    <source>
        <dbReference type="ARBA" id="ARBA00022729"/>
    </source>
</evidence>
<dbReference type="AlphaFoldDB" id="A0A919A929"/>
<reference evidence="5" key="1">
    <citation type="journal article" date="2014" name="Int. J. Syst. Evol. Microbiol.">
        <title>Complete genome sequence of Corynebacterium casei LMG S-19264T (=DSM 44701T), isolated from a smear-ripened cheese.</title>
        <authorList>
            <consortium name="US DOE Joint Genome Institute (JGI-PGF)"/>
            <person name="Walter F."/>
            <person name="Albersmeier A."/>
            <person name="Kalinowski J."/>
            <person name="Ruckert C."/>
        </authorList>
    </citation>
    <scope>NUCLEOTIDE SEQUENCE</scope>
    <source>
        <strain evidence="5">JCM 4477</strain>
    </source>
</reference>
<name>A0A919A929_9ACTN</name>
<evidence type="ECO:0000256" key="2">
    <source>
        <dbReference type="ARBA" id="ARBA00023239"/>
    </source>
</evidence>
<protein>
    <recommendedName>
        <fullName evidence="4">Alginate lyase domain-containing protein</fullName>
    </recommendedName>
</protein>
<feature type="chain" id="PRO_5039475641" description="Alginate lyase domain-containing protein" evidence="3">
    <location>
        <begin position="21"/>
        <end position="404"/>
    </location>
</feature>
<feature type="signal peptide" evidence="3">
    <location>
        <begin position="1"/>
        <end position="20"/>
    </location>
</feature>
<accession>A0A919A929</accession>
<keyword evidence="2" id="KW-0456">Lyase</keyword>
<keyword evidence="1 3" id="KW-0732">Signal</keyword>
<dbReference type="Proteomes" id="UP000630718">
    <property type="component" value="Unassembled WGS sequence"/>
</dbReference>
<feature type="domain" description="Alginate lyase" evidence="4">
    <location>
        <begin position="109"/>
        <end position="332"/>
    </location>
</feature>
<dbReference type="GO" id="GO:0042597">
    <property type="term" value="C:periplasmic space"/>
    <property type="evidence" value="ECO:0007669"/>
    <property type="project" value="InterPro"/>
</dbReference>
<keyword evidence="6" id="KW-1185">Reference proteome</keyword>
<comment type="caution">
    <text evidence="5">The sequence shown here is derived from an EMBL/GenBank/DDBJ whole genome shotgun (WGS) entry which is preliminary data.</text>
</comment>
<dbReference type="GO" id="GO:0016829">
    <property type="term" value="F:lyase activity"/>
    <property type="evidence" value="ECO:0007669"/>
    <property type="project" value="UniProtKB-KW"/>
</dbReference>
<dbReference type="Gene3D" id="1.50.10.100">
    <property type="entry name" value="Chondroitin AC/alginate lyase"/>
    <property type="match status" value="1"/>
</dbReference>
<evidence type="ECO:0000259" key="4">
    <source>
        <dbReference type="Pfam" id="PF05426"/>
    </source>
</evidence>
<reference evidence="5" key="2">
    <citation type="submission" date="2020-09" db="EMBL/GenBank/DDBJ databases">
        <authorList>
            <person name="Sun Q."/>
            <person name="Ohkuma M."/>
        </authorList>
    </citation>
    <scope>NUCLEOTIDE SEQUENCE</scope>
    <source>
        <strain evidence="5">JCM 4477</strain>
    </source>
</reference>
<dbReference type="PROSITE" id="PS51257">
    <property type="entry name" value="PROKAR_LIPOPROTEIN"/>
    <property type="match status" value="1"/>
</dbReference>
<evidence type="ECO:0000256" key="3">
    <source>
        <dbReference type="SAM" id="SignalP"/>
    </source>
</evidence>
<dbReference type="SUPFAM" id="SSF48230">
    <property type="entry name" value="Chondroitin AC/alginate lyase"/>
    <property type="match status" value="1"/>
</dbReference>
<dbReference type="Pfam" id="PF05426">
    <property type="entry name" value="Alginate_lyase"/>
    <property type="match status" value="1"/>
</dbReference>
<dbReference type="InterPro" id="IPR008929">
    <property type="entry name" value="Chondroitin_lyas"/>
</dbReference>